<dbReference type="GO" id="GO:0006401">
    <property type="term" value="P:RNA catabolic process"/>
    <property type="evidence" value="ECO:0007669"/>
    <property type="project" value="InterPro"/>
</dbReference>
<evidence type="ECO:0000313" key="7">
    <source>
        <dbReference type="EMBL" id="EKE78780.1"/>
    </source>
</evidence>
<organism evidence="7 8">
    <name type="scientific">Oceanibaculum indicum P24</name>
    <dbReference type="NCBI Taxonomy" id="1207063"/>
    <lineage>
        <taxon>Bacteria</taxon>
        <taxon>Pseudomonadati</taxon>
        <taxon>Pseudomonadota</taxon>
        <taxon>Alphaproteobacteria</taxon>
        <taxon>Rhodospirillales</taxon>
        <taxon>Oceanibaculaceae</taxon>
        <taxon>Oceanibaculum</taxon>
    </lineage>
</organism>
<name>K2KMP8_9PROT</name>
<keyword evidence="8" id="KW-1185">Reference proteome</keyword>
<dbReference type="PANTHER" id="PTHR38039:SF1">
    <property type="entry name" value="TOXIN YOEB"/>
    <property type="match status" value="1"/>
</dbReference>
<dbReference type="Gene3D" id="3.30.2310.20">
    <property type="entry name" value="RelE-like"/>
    <property type="match status" value="1"/>
</dbReference>
<dbReference type="GO" id="GO:0045892">
    <property type="term" value="P:negative regulation of DNA-templated transcription"/>
    <property type="evidence" value="ECO:0007669"/>
    <property type="project" value="TreeGrafter"/>
</dbReference>
<keyword evidence="2" id="KW-1277">Toxin-antitoxin system</keyword>
<dbReference type="STRING" id="1207063.P24_00475"/>
<protein>
    <recommendedName>
        <fullName evidence="6">Putative mRNA interferase YoeB</fullName>
    </recommendedName>
</protein>
<dbReference type="eggNOG" id="COG4115">
    <property type="taxonomic scope" value="Bacteria"/>
</dbReference>
<dbReference type="EMBL" id="AMRL01000001">
    <property type="protein sequence ID" value="EKE78780.1"/>
    <property type="molecule type" value="Genomic_DNA"/>
</dbReference>
<evidence type="ECO:0000256" key="1">
    <source>
        <dbReference type="ARBA" id="ARBA00008172"/>
    </source>
</evidence>
<dbReference type="SUPFAM" id="SSF143011">
    <property type="entry name" value="RelE-like"/>
    <property type="match status" value="1"/>
</dbReference>
<reference evidence="7 8" key="1">
    <citation type="journal article" date="2012" name="J. Bacteriol.">
        <title>Genome Sequence of Oceanibaculum indicum Type Strain P24.</title>
        <authorList>
            <person name="Lai Q."/>
            <person name="Shao Z."/>
        </authorList>
    </citation>
    <scope>NUCLEOTIDE SEQUENCE [LARGE SCALE GENOMIC DNA]</scope>
    <source>
        <strain evidence="7 8">P24</strain>
    </source>
</reference>
<keyword evidence="4" id="KW-0255">Endonuclease</keyword>
<dbReference type="InterPro" id="IPR035093">
    <property type="entry name" value="RelE/ParE_toxin_dom_sf"/>
</dbReference>
<evidence type="ECO:0000256" key="2">
    <source>
        <dbReference type="ARBA" id="ARBA00022649"/>
    </source>
</evidence>
<gene>
    <name evidence="7" type="ORF">P24_00475</name>
</gene>
<evidence type="ECO:0000256" key="6">
    <source>
        <dbReference type="ARBA" id="ARBA00030388"/>
    </source>
</evidence>
<dbReference type="NCBIfam" id="TIGR02116">
    <property type="entry name" value="toxin_Txe_YoeB"/>
    <property type="match status" value="1"/>
</dbReference>
<evidence type="ECO:0000256" key="4">
    <source>
        <dbReference type="ARBA" id="ARBA00022759"/>
    </source>
</evidence>
<keyword evidence="3" id="KW-0540">Nuclease</keyword>
<dbReference type="Proteomes" id="UP000006746">
    <property type="component" value="Unassembled WGS sequence"/>
</dbReference>
<dbReference type="RefSeq" id="WP_008942714.1">
    <property type="nucleotide sequence ID" value="NZ_AMRL01000001.1"/>
</dbReference>
<evidence type="ECO:0000313" key="8">
    <source>
        <dbReference type="Proteomes" id="UP000006746"/>
    </source>
</evidence>
<evidence type="ECO:0000256" key="3">
    <source>
        <dbReference type="ARBA" id="ARBA00022722"/>
    </source>
</evidence>
<dbReference type="InterPro" id="IPR009614">
    <property type="entry name" value="YoeB_toxin"/>
</dbReference>
<dbReference type="AlphaFoldDB" id="K2KMP8"/>
<comment type="caution">
    <text evidence="7">The sequence shown here is derived from an EMBL/GenBank/DDBJ whole genome shotgun (WGS) entry which is preliminary data.</text>
</comment>
<dbReference type="GO" id="GO:0016787">
    <property type="term" value="F:hydrolase activity"/>
    <property type="evidence" value="ECO:0007669"/>
    <property type="project" value="UniProtKB-KW"/>
</dbReference>
<proteinExistence type="inferred from homology"/>
<dbReference type="PATRIC" id="fig|1207063.3.peg.97"/>
<evidence type="ECO:0000256" key="5">
    <source>
        <dbReference type="ARBA" id="ARBA00022801"/>
    </source>
</evidence>
<dbReference type="PANTHER" id="PTHR38039">
    <property type="entry name" value="TOXIN YOEB"/>
    <property type="match status" value="1"/>
</dbReference>
<accession>K2KMP8</accession>
<dbReference type="GO" id="GO:0004519">
    <property type="term" value="F:endonuclease activity"/>
    <property type="evidence" value="ECO:0007669"/>
    <property type="project" value="UniProtKB-KW"/>
</dbReference>
<dbReference type="Pfam" id="PF06769">
    <property type="entry name" value="YoeB_toxin"/>
    <property type="match status" value="1"/>
</dbReference>
<keyword evidence="5" id="KW-0378">Hydrolase</keyword>
<sequence length="88" mass="10213">MKIVWTPGALEDFRYWQIQGGGQEARIKALLADIRQTPFSGIGKPEPLRGNLQGWWSRRITQEHRLIYRIAGSGSDQRIEVLACRYHY</sequence>
<comment type="similarity">
    <text evidence="1">Belongs to the YoeB family.</text>
</comment>